<sequence length="214" mass="22928">MRLRSGKLAVSEVEIPKRTRVRKMANQPNNPNESIPVSNPVPSTEGNIGSVPVSEAVPSSAGSIPAVSMSQNAPSSSFRAQQMPIGTPPPVGNTSRPFVTNFTMPPPGREQPFGMPTSVMANLHNSSLIYSDSMANVSSPLQGSGYGGNVSRLNQQPLYVPPITNNSAQVIRQQMDESNHDMVQMLTQQMGAVFNPLIQNTTQTNQALAAQMTR</sequence>
<accession>A0A9D5ATU7</accession>
<name>A0A9D5ATU7_PEA</name>
<organism evidence="2 3">
    <name type="scientific">Pisum sativum</name>
    <name type="common">Garden pea</name>
    <name type="synonym">Lathyrus oleraceus</name>
    <dbReference type="NCBI Taxonomy" id="3888"/>
    <lineage>
        <taxon>Eukaryota</taxon>
        <taxon>Viridiplantae</taxon>
        <taxon>Streptophyta</taxon>
        <taxon>Embryophyta</taxon>
        <taxon>Tracheophyta</taxon>
        <taxon>Spermatophyta</taxon>
        <taxon>Magnoliopsida</taxon>
        <taxon>eudicotyledons</taxon>
        <taxon>Gunneridae</taxon>
        <taxon>Pentapetalae</taxon>
        <taxon>rosids</taxon>
        <taxon>fabids</taxon>
        <taxon>Fabales</taxon>
        <taxon>Fabaceae</taxon>
        <taxon>Papilionoideae</taxon>
        <taxon>50 kb inversion clade</taxon>
        <taxon>NPAAA clade</taxon>
        <taxon>Hologalegina</taxon>
        <taxon>IRL clade</taxon>
        <taxon>Fabeae</taxon>
        <taxon>Lathyrus</taxon>
    </lineage>
</organism>
<dbReference type="EMBL" id="JAMSHJ010000004">
    <property type="protein sequence ID" value="KAI5418325.1"/>
    <property type="molecule type" value="Genomic_DNA"/>
</dbReference>
<feature type="compositionally biased region" description="Low complexity" evidence="1">
    <location>
        <begin position="49"/>
        <end position="63"/>
    </location>
</feature>
<dbReference type="Proteomes" id="UP001058974">
    <property type="component" value="Chromosome 4"/>
</dbReference>
<evidence type="ECO:0000313" key="3">
    <source>
        <dbReference type="Proteomes" id="UP001058974"/>
    </source>
</evidence>
<feature type="compositionally biased region" description="Polar residues" evidence="1">
    <location>
        <begin position="68"/>
        <end position="80"/>
    </location>
</feature>
<gene>
    <name evidence="2" type="ORF">KIW84_042824</name>
</gene>
<evidence type="ECO:0000313" key="2">
    <source>
        <dbReference type="EMBL" id="KAI5418325.1"/>
    </source>
</evidence>
<reference evidence="2 3" key="1">
    <citation type="journal article" date="2022" name="Nat. Genet.">
        <title>Improved pea reference genome and pan-genome highlight genomic features and evolutionary characteristics.</title>
        <authorList>
            <person name="Yang T."/>
            <person name="Liu R."/>
            <person name="Luo Y."/>
            <person name="Hu S."/>
            <person name="Wang D."/>
            <person name="Wang C."/>
            <person name="Pandey M.K."/>
            <person name="Ge S."/>
            <person name="Xu Q."/>
            <person name="Li N."/>
            <person name="Li G."/>
            <person name="Huang Y."/>
            <person name="Saxena R.K."/>
            <person name="Ji Y."/>
            <person name="Li M."/>
            <person name="Yan X."/>
            <person name="He Y."/>
            <person name="Liu Y."/>
            <person name="Wang X."/>
            <person name="Xiang C."/>
            <person name="Varshney R.K."/>
            <person name="Ding H."/>
            <person name="Gao S."/>
            <person name="Zong X."/>
        </authorList>
    </citation>
    <scope>NUCLEOTIDE SEQUENCE [LARGE SCALE GENOMIC DNA]</scope>
    <source>
        <strain evidence="2 3">cv. Zhongwan 6</strain>
    </source>
</reference>
<protein>
    <submittedName>
        <fullName evidence="2">Uncharacterized protein</fullName>
    </submittedName>
</protein>
<feature type="non-terminal residue" evidence="2">
    <location>
        <position position="214"/>
    </location>
</feature>
<evidence type="ECO:0000256" key="1">
    <source>
        <dbReference type="SAM" id="MobiDB-lite"/>
    </source>
</evidence>
<feature type="compositionally biased region" description="Polar residues" evidence="1">
    <location>
        <begin position="26"/>
        <end position="47"/>
    </location>
</feature>
<proteinExistence type="predicted"/>
<keyword evidence="3" id="KW-1185">Reference proteome</keyword>
<dbReference type="AlphaFoldDB" id="A0A9D5ATU7"/>
<dbReference type="Gramene" id="Psat04G0282400-T1">
    <property type="protein sequence ID" value="KAI5418325.1"/>
    <property type="gene ID" value="KIW84_042824"/>
</dbReference>
<comment type="caution">
    <text evidence="2">The sequence shown here is derived from an EMBL/GenBank/DDBJ whole genome shotgun (WGS) entry which is preliminary data.</text>
</comment>
<feature type="region of interest" description="Disordered" evidence="1">
    <location>
        <begin position="21"/>
        <end position="95"/>
    </location>
</feature>